<evidence type="ECO:0000313" key="1">
    <source>
        <dbReference type="EMBL" id="ERT06593.1"/>
    </source>
</evidence>
<gene>
    <name evidence="1" type="ORF">M595_3439</name>
</gene>
<dbReference type="Proteomes" id="UP000017127">
    <property type="component" value="Unassembled WGS sequence"/>
</dbReference>
<organism evidence="1 2">
    <name type="scientific">Lyngbya aestuarii BL J</name>
    <dbReference type="NCBI Taxonomy" id="1348334"/>
    <lineage>
        <taxon>Bacteria</taxon>
        <taxon>Bacillati</taxon>
        <taxon>Cyanobacteriota</taxon>
        <taxon>Cyanophyceae</taxon>
        <taxon>Oscillatoriophycideae</taxon>
        <taxon>Oscillatoriales</taxon>
        <taxon>Microcoleaceae</taxon>
        <taxon>Lyngbya</taxon>
    </lineage>
</organism>
<name>U7QFB2_9CYAN</name>
<reference evidence="1 2" key="1">
    <citation type="journal article" date="2013" name="Front. Microbiol.">
        <title>Comparative genomic analyses of the cyanobacterium, Lyngbya aestuarii BL J, a powerful hydrogen producer.</title>
        <authorList>
            <person name="Kothari A."/>
            <person name="Vaughn M."/>
            <person name="Garcia-Pichel F."/>
        </authorList>
    </citation>
    <scope>NUCLEOTIDE SEQUENCE [LARGE SCALE GENOMIC DNA]</scope>
    <source>
        <strain evidence="1 2">BL J</strain>
    </source>
</reference>
<sequence>MKGLRVDLSRSDVKVALDLCYYDFETILQALILWALYCEEEGKPLQFPNKTLTQAIAQQWKPREYSPWSDKILSNPRFQSPGTKWWIAAAEGLGRDVRNQLIADVDEKGSQQYVLFRNGLTLRLNTALNWDWEKIRAYGERQTR</sequence>
<keyword evidence="2" id="KW-1185">Reference proteome</keyword>
<comment type="caution">
    <text evidence="1">The sequence shown here is derived from an EMBL/GenBank/DDBJ whole genome shotgun (WGS) entry which is preliminary data.</text>
</comment>
<proteinExistence type="predicted"/>
<dbReference type="OrthoDB" id="510677at2"/>
<dbReference type="EMBL" id="AUZM01000034">
    <property type="protein sequence ID" value="ERT06593.1"/>
    <property type="molecule type" value="Genomic_DNA"/>
</dbReference>
<evidence type="ECO:0000313" key="2">
    <source>
        <dbReference type="Proteomes" id="UP000017127"/>
    </source>
</evidence>
<dbReference type="AlphaFoldDB" id="U7QFB2"/>
<dbReference type="RefSeq" id="WP_023067208.1">
    <property type="nucleotide sequence ID" value="NZ_AUZM01000034.1"/>
</dbReference>
<protein>
    <submittedName>
        <fullName evidence="1">Uncharacterized protein</fullName>
    </submittedName>
</protein>
<accession>U7QFB2</accession>